<dbReference type="EMBL" id="QVQW01000057">
    <property type="protein sequence ID" value="RKU42400.1"/>
    <property type="molecule type" value="Genomic_DNA"/>
</dbReference>
<comment type="caution">
    <text evidence="2">The sequence shown here is derived from an EMBL/GenBank/DDBJ whole genome shotgun (WGS) entry which is preliminary data.</text>
</comment>
<evidence type="ECO:0000313" key="2">
    <source>
        <dbReference type="EMBL" id="RKU42400.1"/>
    </source>
</evidence>
<feature type="compositionally biased region" description="Polar residues" evidence="1">
    <location>
        <begin position="119"/>
        <end position="129"/>
    </location>
</feature>
<proteinExistence type="predicted"/>
<feature type="compositionally biased region" description="Basic and acidic residues" evidence="1">
    <location>
        <begin position="155"/>
        <end position="166"/>
    </location>
</feature>
<sequence>MPSLCGFRLWRSKTAVSATSAPDHDQRPARPFSGETMVGSISNLDAASVEEGKVTDKRTISGRFLSVGAALRERSRSPSGRSPYQSNSEHEKPTVTIPGPYSKDYGLSHRASAGRIRSESITSLDTPTSPEDEKRWHNRDSKMKEESPIEETEEEARLRKMAEARRKFAQQQKEQERLDDFQLM</sequence>
<keyword evidence="3" id="KW-1185">Reference proteome</keyword>
<dbReference type="AlphaFoldDB" id="A0A420Y3S3"/>
<feature type="compositionally biased region" description="Basic and acidic residues" evidence="1">
    <location>
        <begin position="50"/>
        <end position="59"/>
    </location>
</feature>
<feature type="compositionally biased region" description="Basic and acidic residues" evidence="1">
    <location>
        <begin position="131"/>
        <end position="147"/>
    </location>
</feature>
<dbReference type="Proteomes" id="UP000275385">
    <property type="component" value="Unassembled WGS sequence"/>
</dbReference>
<name>A0A420Y3S3_9PEZI</name>
<protein>
    <submittedName>
        <fullName evidence="2">Uncharacterized protein</fullName>
    </submittedName>
</protein>
<feature type="compositionally biased region" description="Basic and acidic residues" evidence="1">
    <location>
        <begin position="173"/>
        <end position="184"/>
    </location>
</feature>
<gene>
    <name evidence="2" type="ORF">DL546_004668</name>
</gene>
<evidence type="ECO:0000256" key="1">
    <source>
        <dbReference type="SAM" id="MobiDB-lite"/>
    </source>
</evidence>
<feature type="region of interest" description="Disordered" evidence="1">
    <location>
        <begin position="13"/>
        <end position="184"/>
    </location>
</feature>
<organism evidence="2 3">
    <name type="scientific">Coniochaeta pulveracea</name>
    <dbReference type="NCBI Taxonomy" id="177199"/>
    <lineage>
        <taxon>Eukaryota</taxon>
        <taxon>Fungi</taxon>
        <taxon>Dikarya</taxon>
        <taxon>Ascomycota</taxon>
        <taxon>Pezizomycotina</taxon>
        <taxon>Sordariomycetes</taxon>
        <taxon>Sordariomycetidae</taxon>
        <taxon>Coniochaetales</taxon>
        <taxon>Coniochaetaceae</taxon>
        <taxon>Coniochaeta</taxon>
    </lineage>
</organism>
<evidence type="ECO:0000313" key="3">
    <source>
        <dbReference type="Proteomes" id="UP000275385"/>
    </source>
</evidence>
<reference evidence="2 3" key="1">
    <citation type="submission" date="2018-08" db="EMBL/GenBank/DDBJ databases">
        <title>Draft genome of the lignicolous fungus Coniochaeta pulveracea.</title>
        <authorList>
            <person name="Borstlap C.J."/>
            <person name="De Witt R.N."/>
            <person name="Botha A."/>
            <person name="Volschenk H."/>
        </authorList>
    </citation>
    <scope>NUCLEOTIDE SEQUENCE [LARGE SCALE GENOMIC DNA]</scope>
    <source>
        <strain evidence="2 3">CAB683</strain>
    </source>
</reference>
<accession>A0A420Y3S3</accession>